<keyword evidence="4" id="KW-1185">Reference proteome</keyword>
<organism evidence="3 4">
    <name type="scientific">Falsiruegeria mediterranea M17</name>
    <dbReference type="NCBI Taxonomy" id="1200281"/>
    <lineage>
        <taxon>Bacteria</taxon>
        <taxon>Pseudomonadati</taxon>
        <taxon>Pseudomonadota</taxon>
        <taxon>Alphaproteobacteria</taxon>
        <taxon>Rhodobacterales</taxon>
        <taxon>Roseobacteraceae</taxon>
        <taxon>Falsiruegeria</taxon>
    </lineage>
</organism>
<dbReference type="NCBIfam" id="TIGR00278">
    <property type="entry name" value="membrane protein insertion efficiency factor YidD"/>
    <property type="match status" value="1"/>
</dbReference>
<proteinExistence type="inferred from homology"/>
<sequence>MTFALHLSNVNETTPTLHLPPISDYGPRMTPVAHIVALPVRAYRLIFSPWVGFNCRYQPTCSAYAMEALEKHGAIKGSLLAARRIGRCHPLGSSGYDPVPGATSETDAPSAKCCGNVSKD</sequence>
<dbReference type="Pfam" id="PF01809">
    <property type="entry name" value="YidD"/>
    <property type="match status" value="1"/>
</dbReference>
<accession>A0A2R8CBW0</accession>
<gene>
    <name evidence="3" type="primary">yidD</name>
    <name evidence="3" type="ORF">TRM7615_03397</name>
</gene>
<comment type="subcellular location">
    <subcellularLocation>
        <location evidence="1">Cell membrane</location>
        <topology evidence="1">Peripheral membrane protein</topology>
        <orientation evidence="1">Cytoplasmic side</orientation>
    </subcellularLocation>
</comment>
<comment type="similarity">
    <text evidence="1">Belongs to the UPF0161 family.</text>
</comment>
<dbReference type="HAMAP" id="MF_00386">
    <property type="entry name" value="UPF0161_YidD"/>
    <property type="match status" value="1"/>
</dbReference>
<evidence type="ECO:0000313" key="4">
    <source>
        <dbReference type="Proteomes" id="UP000244898"/>
    </source>
</evidence>
<evidence type="ECO:0000313" key="3">
    <source>
        <dbReference type="EMBL" id="SPJ29875.1"/>
    </source>
</evidence>
<reference evidence="4" key="1">
    <citation type="submission" date="2018-03" db="EMBL/GenBank/DDBJ databases">
        <authorList>
            <person name="Rodrigo-Torres L."/>
            <person name="Arahal R. D."/>
            <person name="Lucena T."/>
        </authorList>
    </citation>
    <scope>NUCLEOTIDE SEQUENCE [LARGE SCALE GENOMIC DNA]</scope>
    <source>
        <strain evidence="4">CECT 7615</strain>
    </source>
</reference>
<dbReference type="GO" id="GO:0005886">
    <property type="term" value="C:plasma membrane"/>
    <property type="evidence" value="ECO:0007669"/>
    <property type="project" value="UniProtKB-SubCell"/>
</dbReference>
<dbReference type="Proteomes" id="UP000244898">
    <property type="component" value="Unassembled WGS sequence"/>
</dbReference>
<dbReference type="InterPro" id="IPR002696">
    <property type="entry name" value="Membr_insert_effic_factor_YidD"/>
</dbReference>
<dbReference type="AlphaFoldDB" id="A0A2R8CBW0"/>
<comment type="function">
    <text evidence="1">Could be involved in insertion of integral membrane proteins into the membrane.</text>
</comment>
<evidence type="ECO:0000256" key="1">
    <source>
        <dbReference type="HAMAP-Rule" id="MF_00386"/>
    </source>
</evidence>
<name>A0A2R8CBW0_9RHOB</name>
<dbReference type="EMBL" id="ONZG01000009">
    <property type="protein sequence ID" value="SPJ29875.1"/>
    <property type="molecule type" value="Genomic_DNA"/>
</dbReference>
<dbReference type="PANTHER" id="PTHR33383:SF1">
    <property type="entry name" value="MEMBRANE PROTEIN INSERTION EFFICIENCY FACTOR-RELATED"/>
    <property type="match status" value="1"/>
</dbReference>
<dbReference type="PANTHER" id="PTHR33383">
    <property type="entry name" value="MEMBRANE PROTEIN INSERTION EFFICIENCY FACTOR-RELATED"/>
    <property type="match status" value="1"/>
</dbReference>
<feature type="region of interest" description="Disordered" evidence="2">
    <location>
        <begin position="96"/>
        <end position="120"/>
    </location>
</feature>
<keyword evidence="1" id="KW-0472">Membrane</keyword>
<keyword evidence="1" id="KW-1003">Cell membrane</keyword>
<dbReference type="SMART" id="SM01234">
    <property type="entry name" value="Haemolytic"/>
    <property type="match status" value="1"/>
</dbReference>
<evidence type="ECO:0000256" key="2">
    <source>
        <dbReference type="SAM" id="MobiDB-lite"/>
    </source>
</evidence>
<protein>
    <recommendedName>
        <fullName evidence="1">Putative membrane protein insertion efficiency factor</fullName>
    </recommendedName>
</protein>